<organism evidence="1">
    <name type="scientific">Arundo donax</name>
    <name type="common">Giant reed</name>
    <name type="synonym">Donax arundinaceus</name>
    <dbReference type="NCBI Taxonomy" id="35708"/>
    <lineage>
        <taxon>Eukaryota</taxon>
        <taxon>Viridiplantae</taxon>
        <taxon>Streptophyta</taxon>
        <taxon>Embryophyta</taxon>
        <taxon>Tracheophyta</taxon>
        <taxon>Spermatophyta</taxon>
        <taxon>Magnoliopsida</taxon>
        <taxon>Liliopsida</taxon>
        <taxon>Poales</taxon>
        <taxon>Poaceae</taxon>
        <taxon>PACMAD clade</taxon>
        <taxon>Arundinoideae</taxon>
        <taxon>Arundineae</taxon>
        <taxon>Arundo</taxon>
    </lineage>
</organism>
<reference evidence="1" key="2">
    <citation type="journal article" date="2015" name="Data Brief">
        <title>Shoot transcriptome of the giant reed, Arundo donax.</title>
        <authorList>
            <person name="Barrero R.A."/>
            <person name="Guerrero F.D."/>
            <person name="Moolhuijzen P."/>
            <person name="Goolsby J.A."/>
            <person name="Tidwell J."/>
            <person name="Bellgard S.E."/>
            <person name="Bellgard M.I."/>
        </authorList>
    </citation>
    <scope>NUCLEOTIDE SEQUENCE</scope>
    <source>
        <tissue evidence="1">Shoot tissue taken approximately 20 cm above the soil surface</tissue>
    </source>
</reference>
<accession>A0A0A9BW52</accession>
<dbReference type="AlphaFoldDB" id="A0A0A9BW52"/>
<dbReference type="EMBL" id="GBRH01230374">
    <property type="protein sequence ID" value="JAD67521.1"/>
    <property type="molecule type" value="Transcribed_RNA"/>
</dbReference>
<proteinExistence type="predicted"/>
<name>A0A0A9BW52_ARUDO</name>
<evidence type="ECO:0000313" key="1">
    <source>
        <dbReference type="EMBL" id="JAD67521.1"/>
    </source>
</evidence>
<reference evidence="1" key="1">
    <citation type="submission" date="2014-09" db="EMBL/GenBank/DDBJ databases">
        <authorList>
            <person name="Magalhaes I.L.F."/>
            <person name="Oliveira U."/>
            <person name="Santos F.R."/>
            <person name="Vidigal T.H.D.A."/>
            <person name="Brescovit A.D."/>
            <person name="Santos A.J."/>
        </authorList>
    </citation>
    <scope>NUCLEOTIDE SEQUENCE</scope>
    <source>
        <tissue evidence="1">Shoot tissue taken approximately 20 cm above the soil surface</tissue>
    </source>
</reference>
<sequence length="45" mass="5224">MWQHQQPCTLSWNLALDESSHSRTSTLNTWDMDNKSFDLEGSDLP</sequence>
<protein>
    <submittedName>
        <fullName evidence="1">Uncharacterized protein</fullName>
    </submittedName>
</protein>